<accession>Q89NE5</accession>
<dbReference type="KEGG" id="bja:bsr3897"/>
<dbReference type="EnsemblBacteria" id="BAC49162">
    <property type="protein sequence ID" value="BAC49162"/>
    <property type="gene ID" value="BAC49162"/>
</dbReference>
<name>Q89NE5_BRADU</name>
<reference evidence="2" key="1">
    <citation type="journal article" date="2002" name="DNA Res.">
        <title>Complete genomic sequence of nitrogen-fixing symbiotic bacterium Bradyrhizobium japonicum USDA110.</title>
        <authorList>
            <person name="Kaneko T."/>
            <person name="Nakamura Y."/>
            <person name="Sato S."/>
            <person name="Minamisawa K."/>
            <person name="Uchiumi T."/>
            <person name="Sasamoto S."/>
            <person name="Watanabe A."/>
            <person name="Idesawa K."/>
            <person name="Iriguchi M."/>
            <person name="Kawashima K."/>
            <person name="Kohara M."/>
            <person name="Matsumoto M."/>
            <person name="Shimpo S."/>
            <person name="Tsuruoka H."/>
            <person name="Wada T."/>
            <person name="Yamada M."/>
            <person name="Tabata S."/>
        </authorList>
    </citation>
    <scope>NUCLEOTIDE SEQUENCE [LARGE SCALE GENOMIC DNA]</scope>
    <source>
        <strain evidence="2">JCM 10833 / BCRC 13528 / IAM 13628 / NBRC 14792 / USDA 110</strain>
    </source>
</reference>
<sequence>MHVVVFEAVRFSEAVGLEGLLEALLTSLGLKALGDLDDHRICVVLLDEVLAVHPTHLGNPPRLTAGSAYKQAVIGLLMLVDACPGSPASSGAFPKP</sequence>
<dbReference type="EMBL" id="BA000040">
    <property type="protein sequence ID" value="BAC49162.1"/>
    <property type="molecule type" value="Genomic_DNA"/>
</dbReference>
<proteinExistence type="predicted"/>
<dbReference type="Proteomes" id="UP000002526">
    <property type="component" value="Chromosome"/>
</dbReference>
<keyword evidence="2" id="KW-1185">Reference proteome</keyword>
<dbReference type="AlphaFoldDB" id="Q89NE5"/>
<dbReference type="InParanoid" id="Q89NE5"/>
<protein>
    <submittedName>
        <fullName evidence="1">Bsr3897 protein</fullName>
    </submittedName>
</protein>
<dbReference type="HOGENOM" id="CLU_2354227_0_0_5"/>
<evidence type="ECO:0000313" key="2">
    <source>
        <dbReference type="Proteomes" id="UP000002526"/>
    </source>
</evidence>
<gene>
    <name evidence="1" type="ordered locus">bsr3897</name>
</gene>
<organism evidence="1 2">
    <name type="scientific">Bradyrhizobium diazoefficiens (strain JCM 10833 / BCRC 13528 / IAM 13628 / NBRC 14792 / USDA 110)</name>
    <dbReference type="NCBI Taxonomy" id="224911"/>
    <lineage>
        <taxon>Bacteria</taxon>
        <taxon>Pseudomonadati</taxon>
        <taxon>Pseudomonadota</taxon>
        <taxon>Alphaproteobacteria</taxon>
        <taxon>Hyphomicrobiales</taxon>
        <taxon>Nitrobacteraceae</taxon>
        <taxon>Bradyrhizobium</taxon>
    </lineage>
</organism>
<evidence type="ECO:0000313" key="1">
    <source>
        <dbReference type="EMBL" id="BAC49162.1"/>
    </source>
</evidence>